<dbReference type="InterPro" id="IPR036388">
    <property type="entry name" value="WH-like_DNA-bd_sf"/>
</dbReference>
<dbReference type="EMBL" id="JAVDYG010000001">
    <property type="protein sequence ID" value="MDR7363343.1"/>
    <property type="molecule type" value="Genomic_DNA"/>
</dbReference>
<evidence type="ECO:0000313" key="5">
    <source>
        <dbReference type="EMBL" id="MDR7363343.1"/>
    </source>
</evidence>
<dbReference type="InterPro" id="IPR059106">
    <property type="entry name" value="WHD_MalT"/>
</dbReference>
<feature type="domain" description="HTH luxR-type" evidence="4">
    <location>
        <begin position="829"/>
        <end position="894"/>
    </location>
</feature>
<dbReference type="InterPro" id="IPR011990">
    <property type="entry name" value="TPR-like_helical_dom_sf"/>
</dbReference>
<evidence type="ECO:0000256" key="2">
    <source>
        <dbReference type="ARBA" id="ARBA00023125"/>
    </source>
</evidence>
<sequence>MAVPLLGTKLFLPRPRAQLVPRARLAEQVDRGLGARLLLVSAPAGFGKTTMVVDRLRAATQPPRSAAVAWLSLDPGDEDPATFWTYVVSALRTAVPNLGSDALALLADPHPPPLEVVLTTVLNELGHGEGDVVLVLDDYHVVGSLEVHTQLAFLLDHAPDRLHLVLVTRADPPLPLARLRASGDLVEIRAADLRFSEDETAAYLTGPMGLSLSPADVATLEARTEGWIAALQLAALSMTGREDPGAFIADFAGDDRYLVDYLVEEVLARQPSDTHDFLLRSSVLDRLSGPLCDAVVGTSGARATLEGLDRANLFLVPLDDRRQWYRYHHLFADVLRARLLELEPDVVPSLHQRASTWFEANRDRAQAIRHARLAGDVERVADLIELEMPALRRDRKDRTLRQWLEELPPDVVRSRPALANGLGGSMLITGAVAGVEAWLDAAEAWLDPSPDRVVKEGAVVVDRSELPRLPAWIMLHRSGHALAHGDLPGSTALAHKTIDLAPADDHIARGGASAIIGLAAWAVGDLEVAHDRYAACLPHFEAAGHVADVMGCSLGLADIQVAQGRPRSALRTVEAAIALATRQDGVVRGIADMHIARAALQVELGDPETARRGLNLARELGDHAGLPQSPYRCRVAMAHVLEAGGDVDAALAKLDEAIALYNGDFSPNARPVPARRARVALRHQRLSEVEPWLATTDLTLADEPSYLREHELVTLAQATAATDPARLDEALALLARLREAAADRPGSLLDICVAQALLLDAAGDRTAALSALEMALRIAEPEGHVRVFVDEGPAMARLLEAVPSGSPFTTYARSLRGAAPGRAPGTVPAQRLVDPLSARELDILRLLASELTGPQMARHLVVSLNTVRTHTKNVYLKLGVNSRMAAVRRARELDLL</sequence>
<keyword evidence="6" id="KW-1185">Reference proteome</keyword>
<dbReference type="Proteomes" id="UP001183648">
    <property type="component" value="Unassembled WGS sequence"/>
</dbReference>
<evidence type="ECO:0000256" key="1">
    <source>
        <dbReference type="ARBA" id="ARBA00023015"/>
    </source>
</evidence>
<dbReference type="Gene3D" id="1.10.10.10">
    <property type="entry name" value="Winged helix-like DNA-binding domain superfamily/Winged helix DNA-binding domain"/>
    <property type="match status" value="1"/>
</dbReference>
<dbReference type="InterPro" id="IPR016032">
    <property type="entry name" value="Sig_transdc_resp-reg_C-effctor"/>
</dbReference>
<keyword evidence="3" id="KW-0804">Transcription</keyword>
<dbReference type="Gene3D" id="1.25.40.10">
    <property type="entry name" value="Tetratricopeptide repeat domain"/>
    <property type="match status" value="1"/>
</dbReference>
<keyword evidence="2" id="KW-0238">DNA-binding</keyword>
<proteinExistence type="predicted"/>
<protein>
    <submittedName>
        <fullName evidence="5">LuxR family maltose regulon positive regulatory protein</fullName>
    </submittedName>
</protein>
<dbReference type="InterPro" id="IPR041617">
    <property type="entry name" value="TPR_MalT"/>
</dbReference>
<accession>A0ABU2BY69</accession>
<dbReference type="RefSeq" id="WP_310303646.1">
    <property type="nucleotide sequence ID" value="NZ_BAAAPS010000003.1"/>
</dbReference>
<evidence type="ECO:0000313" key="6">
    <source>
        <dbReference type="Proteomes" id="UP001183648"/>
    </source>
</evidence>
<dbReference type="PROSITE" id="PS50043">
    <property type="entry name" value="HTH_LUXR_2"/>
    <property type="match status" value="1"/>
</dbReference>
<name>A0ABU2BY69_9ACTN</name>
<dbReference type="Pfam" id="PF00196">
    <property type="entry name" value="GerE"/>
    <property type="match status" value="1"/>
</dbReference>
<dbReference type="SUPFAM" id="SSF46894">
    <property type="entry name" value="C-terminal effector domain of the bipartite response regulators"/>
    <property type="match status" value="1"/>
</dbReference>
<dbReference type="InterPro" id="IPR000792">
    <property type="entry name" value="Tscrpt_reg_LuxR_C"/>
</dbReference>
<dbReference type="Pfam" id="PF25873">
    <property type="entry name" value="WHD_MalT"/>
    <property type="match status" value="1"/>
</dbReference>
<evidence type="ECO:0000256" key="3">
    <source>
        <dbReference type="ARBA" id="ARBA00023163"/>
    </source>
</evidence>
<comment type="caution">
    <text evidence="5">The sequence shown here is derived from an EMBL/GenBank/DDBJ whole genome shotgun (WGS) entry which is preliminary data.</text>
</comment>
<dbReference type="Pfam" id="PF17874">
    <property type="entry name" value="TPR_MalT"/>
    <property type="match status" value="1"/>
</dbReference>
<reference evidence="5 6" key="1">
    <citation type="submission" date="2023-07" db="EMBL/GenBank/DDBJ databases">
        <title>Sequencing the genomes of 1000 actinobacteria strains.</title>
        <authorList>
            <person name="Klenk H.-P."/>
        </authorList>
    </citation>
    <scope>NUCLEOTIDE SEQUENCE [LARGE SCALE GENOMIC DNA]</scope>
    <source>
        <strain evidence="5 6">DSM 19426</strain>
    </source>
</reference>
<keyword evidence="1" id="KW-0805">Transcription regulation</keyword>
<gene>
    <name evidence="5" type="ORF">J2S63_002896</name>
</gene>
<dbReference type="CDD" id="cd06170">
    <property type="entry name" value="LuxR_C_like"/>
    <property type="match status" value="1"/>
</dbReference>
<dbReference type="PANTHER" id="PTHR44688:SF16">
    <property type="entry name" value="DNA-BINDING TRANSCRIPTIONAL ACTIVATOR DEVR_DOSR"/>
    <property type="match status" value="1"/>
</dbReference>
<evidence type="ECO:0000259" key="4">
    <source>
        <dbReference type="PROSITE" id="PS50043"/>
    </source>
</evidence>
<organism evidence="5 6">
    <name type="scientific">Nocardioides marmoribigeumensis</name>
    <dbReference type="NCBI Taxonomy" id="433649"/>
    <lineage>
        <taxon>Bacteria</taxon>
        <taxon>Bacillati</taxon>
        <taxon>Actinomycetota</taxon>
        <taxon>Actinomycetes</taxon>
        <taxon>Propionibacteriales</taxon>
        <taxon>Nocardioidaceae</taxon>
        <taxon>Nocardioides</taxon>
    </lineage>
</organism>
<dbReference type="SUPFAM" id="SSF48452">
    <property type="entry name" value="TPR-like"/>
    <property type="match status" value="1"/>
</dbReference>
<dbReference type="SMART" id="SM00421">
    <property type="entry name" value="HTH_LUXR"/>
    <property type="match status" value="1"/>
</dbReference>
<dbReference type="PANTHER" id="PTHR44688">
    <property type="entry name" value="DNA-BINDING TRANSCRIPTIONAL ACTIVATOR DEVR_DOSR"/>
    <property type="match status" value="1"/>
</dbReference>